<accession>K4IF30</accession>
<protein>
    <submittedName>
        <fullName evidence="1">Uncharacterized protein</fullName>
    </submittedName>
</protein>
<dbReference type="KEGG" id="ptq:P700755_002375"/>
<keyword evidence="2" id="KW-1185">Reference proteome</keyword>
<sequence length="43" mass="4942">MDVSLRTNLIEVAPPQWGDLKGFKGVEVGRKGRWIRSFKTLVR</sequence>
<dbReference type="HOGENOM" id="CLU_3238566_0_0_10"/>
<reference evidence="1" key="2">
    <citation type="submission" date="2012-09" db="EMBL/GenBank/DDBJ databases">
        <title>The complete sequence of Psychroflexus torquis an extreme psychrophile from sea-ice that is stimulated by light.</title>
        <authorList>
            <person name="Feng S."/>
            <person name="Powell S.M."/>
            <person name="Bowman J.P."/>
        </authorList>
    </citation>
    <scope>NUCLEOTIDE SEQUENCE [LARGE SCALE GENOMIC DNA]</scope>
    <source>
        <strain evidence="1">ATCC 700755</strain>
    </source>
</reference>
<dbReference type="AlphaFoldDB" id="K4IF30"/>
<dbReference type="Proteomes" id="UP000008514">
    <property type="component" value="Chromosome"/>
</dbReference>
<organism evidence="1 2">
    <name type="scientific">Psychroflexus torquis (strain ATCC 700755 / CIP 106069 / ACAM 623)</name>
    <dbReference type="NCBI Taxonomy" id="313595"/>
    <lineage>
        <taxon>Bacteria</taxon>
        <taxon>Pseudomonadati</taxon>
        <taxon>Bacteroidota</taxon>
        <taxon>Flavobacteriia</taxon>
        <taxon>Flavobacteriales</taxon>
        <taxon>Flavobacteriaceae</taxon>
        <taxon>Psychroflexus</taxon>
    </lineage>
</organism>
<dbReference type="EMBL" id="CP003879">
    <property type="protein sequence ID" value="AFU69152.1"/>
    <property type="molecule type" value="Genomic_DNA"/>
</dbReference>
<evidence type="ECO:0000313" key="1">
    <source>
        <dbReference type="EMBL" id="AFU69152.1"/>
    </source>
</evidence>
<gene>
    <name evidence="1" type="ordered locus">P700755_002375</name>
</gene>
<proteinExistence type="predicted"/>
<evidence type="ECO:0000313" key="2">
    <source>
        <dbReference type="Proteomes" id="UP000008514"/>
    </source>
</evidence>
<reference evidence="1" key="1">
    <citation type="submission" date="2006-03" db="EMBL/GenBank/DDBJ databases">
        <authorList>
            <person name="Bowman J."/>
            <person name="Ferriera S."/>
            <person name="Johnson J."/>
            <person name="Kravitz S."/>
            <person name="Halpern A."/>
            <person name="Remington K."/>
            <person name="Beeson K."/>
            <person name="Tran B."/>
            <person name="Rogers Y.-H."/>
            <person name="Friedman R."/>
            <person name="Venter J.C."/>
        </authorList>
    </citation>
    <scope>NUCLEOTIDE SEQUENCE [LARGE SCALE GENOMIC DNA]</scope>
    <source>
        <strain evidence="1">ATCC 700755</strain>
    </source>
</reference>
<name>K4IF30_PSYTT</name>